<comment type="caution">
    <text evidence="2">The sequence shown here is derived from an EMBL/GenBank/DDBJ whole genome shotgun (WGS) entry which is preliminary data.</text>
</comment>
<dbReference type="SUPFAM" id="SSF51695">
    <property type="entry name" value="PLC-like phosphodiesterases"/>
    <property type="match status" value="1"/>
</dbReference>
<dbReference type="Pfam" id="PF03009">
    <property type="entry name" value="GDPD"/>
    <property type="match status" value="1"/>
</dbReference>
<protein>
    <submittedName>
        <fullName evidence="2">Glycerophosphoryl diester phosphodiesterase</fullName>
    </submittedName>
</protein>
<dbReference type="PROSITE" id="PS51704">
    <property type="entry name" value="GP_PDE"/>
    <property type="match status" value="1"/>
</dbReference>
<dbReference type="PANTHER" id="PTHR46211">
    <property type="entry name" value="GLYCEROPHOSPHORYL DIESTER PHOSPHODIESTERASE"/>
    <property type="match status" value="1"/>
</dbReference>
<reference evidence="3" key="1">
    <citation type="journal article" date="2019" name="Int. J. Syst. Evol. Microbiol.">
        <title>The Global Catalogue of Microorganisms (GCM) 10K type strain sequencing project: providing services to taxonomists for standard genome sequencing and annotation.</title>
        <authorList>
            <consortium name="The Broad Institute Genomics Platform"/>
            <consortium name="The Broad Institute Genome Sequencing Center for Infectious Disease"/>
            <person name="Wu L."/>
            <person name="Ma J."/>
        </authorList>
    </citation>
    <scope>NUCLEOTIDE SEQUENCE [LARGE SCALE GENOMIC DNA]</scope>
    <source>
        <strain evidence="3">CGMCC 1.12769</strain>
    </source>
</reference>
<keyword evidence="3" id="KW-1185">Reference proteome</keyword>
<organism evidence="2 3">
    <name type="scientific">Paenibacillus segetis</name>
    <dbReference type="NCBI Taxonomy" id="1325360"/>
    <lineage>
        <taxon>Bacteria</taxon>
        <taxon>Bacillati</taxon>
        <taxon>Bacillota</taxon>
        <taxon>Bacilli</taxon>
        <taxon>Bacillales</taxon>
        <taxon>Paenibacillaceae</taxon>
        <taxon>Paenibacillus</taxon>
    </lineage>
</organism>
<dbReference type="EMBL" id="BMFT01000001">
    <property type="protein sequence ID" value="GGH15700.1"/>
    <property type="molecule type" value="Genomic_DNA"/>
</dbReference>
<accession>A0ABQ1Y8T4</accession>
<evidence type="ECO:0000313" key="2">
    <source>
        <dbReference type="EMBL" id="GGH15700.1"/>
    </source>
</evidence>
<gene>
    <name evidence="2" type="primary">glpQ</name>
    <name evidence="2" type="ORF">GCM10008013_10050</name>
</gene>
<evidence type="ECO:0000259" key="1">
    <source>
        <dbReference type="PROSITE" id="PS51704"/>
    </source>
</evidence>
<dbReference type="InterPro" id="IPR017946">
    <property type="entry name" value="PLC-like_Pdiesterase_TIM-brl"/>
</dbReference>
<name>A0ABQ1Y8T4_9BACL</name>
<dbReference type="PANTHER" id="PTHR46211:SF14">
    <property type="entry name" value="GLYCEROPHOSPHODIESTER PHOSPHODIESTERASE"/>
    <property type="match status" value="1"/>
</dbReference>
<sequence length="243" mass="27427">MHNPCVAHRGFSSQAPENTMAAITLAMEQPYVNWVEVDVQLSKDGVPLLIHDYTLNRTTSGRGPVRDKTWAELKLLDAGSWKSKAYSGERLITLDEFLDAICGRLRANIEIKTHDNLYPGIEGKVISAIKRRHMENDVVVTSFSPTVLAKVREIGRDIRTGLIMEGKPSDLILRLQLLQCSFLSINYRYLTPDLVSKVTNRGITIMAWTLDNVKVIRRIAAMHKDILICTNKPDVWHKAMCNS</sequence>
<dbReference type="InterPro" id="IPR030395">
    <property type="entry name" value="GP_PDE_dom"/>
</dbReference>
<feature type="domain" description="GP-PDE" evidence="1">
    <location>
        <begin position="3"/>
        <end position="240"/>
    </location>
</feature>
<dbReference type="Proteomes" id="UP000659344">
    <property type="component" value="Unassembled WGS sequence"/>
</dbReference>
<evidence type="ECO:0000313" key="3">
    <source>
        <dbReference type="Proteomes" id="UP000659344"/>
    </source>
</evidence>
<dbReference type="Gene3D" id="3.20.20.190">
    <property type="entry name" value="Phosphatidylinositol (PI) phosphodiesterase"/>
    <property type="match status" value="1"/>
</dbReference>
<dbReference type="RefSeq" id="WP_188536418.1">
    <property type="nucleotide sequence ID" value="NZ_BMFT01000001.1"/>
</dbReference>
<proteinExistence type="predicted"/>